<evidence type="ECO:0000313" key="2">
    <source>
        <dbReference type="Proteomes" id="UP000217895"/>
    </source>
</evidence>
<protein>
    <submittedName>
        <fullName evidence="1">Uncharacterized protein</fullName>
    </submittedName>
</protein>
<proteinExistence type="predicted"/>
<dbReference type="EMBL" id="AP018203">
    <property type="protein sequence ID" value="BAY54136.1"/>
    <property type="molecule type" value="Genomic_DNA"/>
</dbReference>
<gene>
    <name evidence="1" type="ORF">NIES2135_09500</name>
</gene>
<organism evidence="1 2">
    <name type="scientific">Leptolyngbya boryana NIES-2135</name>
    <dbReference type="NCBI Taxonomy" id="1973484"/>
    <lineage>
        <taxon>Bacteria</taxon>
        <taxon>Bacillati</taxon>
        <taxon>Cyanobacteriota</taxon>
        <taxon>Cyanophyceae</taxon>
        <taxon>Leptolyngbyales</taxon>
        <taxon>Leptolyngbyaceae</taxon>
        <taxon>Leptolyngbya group</taxon>
        <taxon>Leptolyngbya</taxon>
    </lineage>
</organism>
<keyword evidence="2" id="KW-1185">Reference proteome</keyword>
<evidence type="ECO:0000313" key="1">
    <source>
        <dbReference type="EMBL" id="BAY54136.1"/>
    </source>
</evidence>
<sequence>MEVAKNDINELLPSLLNVARTIRNVERKAEFFLELVKNNSAYFLEALNAARLIQDDYRRAAMLCDLAQIDSTYSSEALSAAELIHDESDRARVLIKLATNDAVNFAQLLAVTGSFQDEISRARVLIASAENEAVDSPKLLAAVESIELIQYEYSRPGMWFHLAKINSAFRAHLLSFLQSIQNESSQVEKLLVTNTPEWAAVLVTLAKIDSSYFSEALSVARSIQDKSSRTKLLIELAKIDSSYFSEALSALRMIQETSEPDLLAQNPLMASFCSDVWSLYKQILALMNLAQIDSTYFLEILLLIQLMEDESDQVKILTELAQQLPESFLPQTYTIIYSIAHKPSCAELLSIYLPRLPLAILSLSNWQSHLYLLAHRTRADLMQDLATLYPAIVHLGGKEAVRGMVDAMRDVCNQWK</sequence>
<reference evidence="1 2" key="1">
    <citation type="submission" date="2017-06" db="EMBL/GenBank/DDBJ databases">
        <title>Genome sequencing of cyanobaciteial culture collection at National Institute for Environmental Studies (NIES).</title>
        <authorList>
            <person name="Hirose Y."/>
            <person name="Shimura Y."/>
            <person name="Fujisawa T."/>
            <person name="Nakamura Y."/>
            <person name="Kawachi M."/>
        </authorList>
    </citation>
    <scope>NUCLEOTIDE SEQUENCE [LARGE SCALE GENOMIC DNA]</scope>
    <source>
        <strain evidence="1 2">NIES-2135</strain>
    </source>
</reference>
<accession>A0A1Z4JBL5</accession>
<name>A0A1Z4JBL5_LEPBY</name>
<dbReference type="AlphaFoldDB" id="A0A1Z4JBL5"/>
<dbReference type="Proteomes" id="UP000217895">
    <property type="component" value="Chromosome"/>
</dbReference>